<accession>A0A4U6XHT5</accession>
<gene>
    <name evidence="2" type="ORF">CTA1_1251</name>
</gene>
<keyword evidence="1" id="KW-0812">Transmembrane</keyword>
<evidence type="ECO:0000313" key="2">
    <source>
        <dbReference type="EMBL" id="TKW55204.1"/>
    </source>
</evidence>
<comment type="caution">
    <text evidence="2">The sequence shown here is derived from an EMBL/GenBank/DDBJ whole genome shotgun (WGS) entry which is preliminary data.</text>
</comment>
<feature type="transmembrane region" description="Helical" evidence="1">
    <location>
        <begin position="21"/>
        <end position="40"/>
    </location>
</feature>
<dbReference type="Proteomes" id="UP000310108">
    <property type="component" value="Unassembled WGS sequence"/>
</dbReference>
<dbReference type="CDD" id="cd11296">
    <property type="entry name" value="O-FucT_like"/>
    <property type="match status" value="1"/>
</dbReference>
<dbReference type="Gene3D" id="3.40.50.11350">
    <property type="match status" value="1"/>
</dbReference>
<dbReference type="EMBL" id="PJEX01000108">
    <property type="protein sequence ID" value="TKW55204.1"/>
    <property type="molecule type" value="Genomic_DNA"/>
</dbReference>
<reference evidence="2 3" key="1">
    <citation type="journal article" date="2019" name="PLoS ONE">
        <title>Comparative genome analysis indicates high evolutionary potential of pathogenicity genes in Colletotrichum tanaceti.</title>
        <authorList>
            <person name="Lelwala R.V."/>
            <person name="Korhonen P.K."/>
            <person name="Young N.D."/>
            <person name="Scott J.B."/>
            <person name="Ades P.A."/>
            <person name="Gasser R.B."/>
            <person name="Taylor P.W.J."/>
        </authorList>
    </citation>
    <scope>NUCLEOTIDE SEQUENCE [LARGE SCALE GENOMIC DNA]</scope>
    <source>
        <strain evidence="2">BRIP57314</strain>
    </source>
</reference>
<proteinExistence type="predicted"/>
<name>A0A4U6XHT5_9PEZI</name>
<sequence>MLWPAVVSTTRSLSQRRYRTFLIQGIVGIIIISCVLNFYGPSVRDFVAIPLDQDAGPLSSYTRESLLTPKPDAEVSLEGFDDEPETDLEEGFLQEFSRQEITGNDDGSGLATLCSQGSRPWNPHVIIECPILDGGFGNVRLNLLQCLRFVIEAKVSMKLPRIARRSAKDVTDFRTNDYVGLDYLIDETRFLKTLGKHCPSLVVRPADYADDRVRRLRSISPVIDLELETYNEEGMPDTFAVPTKPQQWPPALDEWLASETEDEPPSAESPVVFGLETIMFNWPTRHDPPSVVRHFSELVRPRDEVKLLAAAALQRMQQQYNAHVGFRTREEPRVRDNAFLGVHLRVEKDASDFHWISYEDQLHYLAQRLLGRIGKPTHPAADDNDDDDDAALPDTEKAVLYVACGDADGVARLAGDLAPMTVVTKNELLPEGTFAGAALRNMTWDQQALVDMLILEHAGYFIGVRDSTFSWHLALRRAAAVNWVVGGYPAECWLYDEDGKERGRGRRRRRRRKGCRSMLADNEEWRDNLSALVGNEHGRVEPQLENVIWP</sequence>
<protein>
    <recommendedName>
        <fullName evidence="4">Alternative oxidase</fullName>
    </recommendedName>
</protein>
<keyword evidence="1" id="KW-1133">Transmembrane helix</keyword>
<evidence type="ECO:0008006" key="4">
    <source>
        <dbReference type="Google" id="ProtNLM"/>
    </source>
</evidence>
<dbReference type="AlphaFoldDB" id="A0A4U6XHT5"/>
<evidence type="ECO:0000256" key="1">
    <source>
        <dbReference type="SAM" id="Phobius"/>
    </source>
</evidence>
<evidence type="ECO:0000313" key="3">
    <source>
        <dbReference type="Proteomes" id="UP000310108"/>
    </source>
</evidence>
<keyword evidence="3" id="KW-1185">Reference proteome</keyword>
<organism evidence="2 3">
    <name type="scientific">Colletotrichum tanaceti</name>
    <dbReference type="NCBI Taxonomy" id="1306861"/>
    <lineage>
        <taxon>Eukaryota</taxon>
        <taxon>Fungi</taxon>
        <taxon>Dikarya</taxon>
        <taxon>Ascomycota</taxon>
        <taxon>Pezizomycotina</taxon>
        <taxon>Sordariomycetes</taxon>
        <taxon>Hypocreomycetidae</taxon>
        <taxon>Glomerellales</taxon>
        <taxon>Glomerellaceae</taxon>
        <taxon>Colletotrichum</taxon>
        <taxon>Colletotrichum destructivum species complex</taxon>
    </lineage>
</organism>
<keyword evidence="1" id="KW-0472">Membrane</keyword>